<reference evidence="6" key="1">
    <citation type="submission" date="2021-05" db="EMBL/GenBank/DDBJ databases">
        <title>Genome of Sphingobium sp. strain.</title>
        <authorList>
            <person name="Fan R."/>
        </authorList>
    </citation>
    <scope>NUCLEOTIDE SEQUENCE</scope>
    <source>
        <strain evidence="6">H33</strain>
    </source>
</reference>
<evidence type="ECO:0000256" key="3">
    <source>
        <dbReference type="ARBA" id="ARBA00051383"/>
    </source>
</evidence>
<dbReference type="InterPro" id="IPR020904">
    <property type="entry name" value="Sc_DH/Rdtase_CS"/>
</dbReference>
<dbReference type="SUPFAM" id="SSF51735">
    <property type="entry name" value="NAD(P)-binding Rossmann-fold domains"/>
    <property type="match status" value="1"/>
</dbReference>
<evidence type="ECO:0000313" key="7">
    <source>
        <dbReference type="Proteomes" id="UP001138757"/>
    </source>
</evidence>
<organism evidence="6 7">
    <name type="scientific">Sphingobium nicotianae</name>
    <dbReference type="NCBI Taxonomy" id="2782607"/>
    <lineage>
        <taxon>Bacteria</taxon>
        <taxon>Pseudomonadati</taxon>
        <taxon>Pseudomonadota</taxon>
        <taxon>Alphaproteobacteria</taxon>
        <taxon>Sphingomonadales</taxon>
        <taxon>Sphingomonadaceae</taxon>
        <taxon>Sphingobium</taxon>
    </lineage>
</organism>
<dbReference type="PROSITE" id="PS00061">
    <property type="entry name" value="ADH_SHORT"/>
    <property type="match status" value="1"/>
</dbReference>
<evidence type="ECO:0000256" key="2">
    <source>
        <dbReference type="ARBA" id="ARBA00023002"/>
    </source>
</evidence>
<protein>
    <submittedName>
        <fullName evidence="6">SDR family NAD(P)-dependent oxidoreductase</fullName>
    </submittedName>
</protein>
<dbReference type="PRINTS" id="PR00081">
    <property type="entry name" value="GDHRDH"/>
</dbReference>
<dbReference type="AlphaFoldDB" id="A0A9X1IQU0"/>
<evidence type="ECO:0000256" key="1">
    <source>
        <dbReference type="ARBA" id="ARBA00006484"/>
    </source>
</evidence>
<dbReference type="EMBL" id="JAHGAW010000005">
    <property type="protein sequence ID" value="MBT2186912.1"/>
    <property type="molecule type" value="Genomic_DNA"/>
</dbReference>
<dbReference type="SMART" id="SM00822">
    <property type="entry name" value="PKS_KR"/>
    <property type="match status" value="1"/>
</dbReference>
<sequence>MKNFAGKVAFVTGGASGIGLGMARNFLAEGMKVVIADYNEAHLDQAREILKGNNATHLAKVDVSDRESLRAAAQETLDVFGKIHVLCNNAGVGGGGTTVDADFEEWDRVISINLGGVVNGVKIIAPIIMGQGEGGHIVNTSSMAGMVPLPHMGAYSASKYAVRGFTEALRMDLAPHGIGVSCLYPGAVRTQLIDIPEDDSGAPPGEIGNFTKNLWAAMRVAVDPMDMGRLVMDAIRENRFHILTHTEFLDEVKARHRTIEDAFITELPVPQARADFENFRRETVDSFFAMPAKD</sequence>
<dbReference type="InterPro" id="IPR002347">
    <property type="entry name" value="SDR_fam"/>
</dbReference>
<dbReference type="Proteomes" id="UP001138757">
    <property type="component" value="Unassembled WGS sequence"/>
</dbReference>
<keyword evidence="2" id="KW-0560">Oxidoreductase</keyword>
<comment type="similarity">
    <text evidence="1 4">Belongs to the short-chain dehydrogenases/reductases (SDR) family.</text>
</comment>
<evidence type="ECO:0000313" key="6">
    <source>
        <dbReference type="EMBL" id="MBT2186912.1"/>
    </source>
</evidence>
<proteinExistence type="inferred from homology"/>
<gene>
    <name evidence="6" type="ORF">KK488_08135</name>
</gene>
<dbReference type="Pfam" id="PF00106">
    <property type="entry name" value="adh_short"/>
    <property type="match status" value="1"/>
</dbReference>
<dbReference type="InterPro" id="IPR036291">
    <property type="entry name" value="NAD(P)-bd_dom_sf"/>
</dbReference>
<dbReference type="InterPro" id="IPR057326">
    <property type="entry name" value="KR_dom"/>
</dbReference>
<dbReference type="CDD" id="cd05233">
    <property type="entry name" value="SDR_c"/>
    <property type="match status" value="1"/>
</dbReference>
<keyword evidence="7" id="KW-1185">Reference proteome</keyword>
<name>A0A9X1IQU0_9SPHN</name>
<dbReference type="PANTHER" id="PTHR43391">
    <property type="entry name" value="RETINOL DEHYDROGENASE-RELATED"/>
    <property type="match status" value="1"/>
</dbReference>
<comment type="caution">
    <text evidence="6">The sequence shown here is derived from an EMBL/GenBank/DDBJ whole genome shotgun (WGS) entry which is preliminary data.</text>
</comment>
<dbReference type="Gene3D" id="3.40.50.720">
    <property type="entry name" value="NAD(P)-binding Rossmann-like Domain"/>
    <property type="match status" value="1"/>
</dbReference>
<comment type="catalytic activity">
    <reaction evidence="3">
        <text>2,5-dichlorocyclohexa-2,5-dien-1,4-diol + NAD(+) = 2,5-dichlorohydroquinone + NADH + H(+)</text>
        <dbReference type="Rhea" id="RHEA:15741"/>
        <dbReference type="ChEBI" id="CHEBI:15378"/>
        <dbReference type="ChEBI" id="CHEBI:27545"/>
        <dbReference type="ChEBI" id="CHEBI:28975"/>
        <dbReference type="ChEBI" id="CHEBI:57540"/>
        <dbReference type="ChEBI" id="CHEBI:57945"/>
    </reaction>
</comment>
<dbReference type="PANTHER" id="PTHR43391:SF26">
    <property type="entry name" value="BLL7251 PROTEIN"/>
    <property type="match status" value="1"/>
</dbReference>
<dbReference type="RefSeq" id="WP_214622672.1">
    <property type="nucleotide sequence ID" value="NZ_JAHGAW010000005.1"/>
</dbReference>
<dbReference type="GO" id="GO:0016491">
    <property type="term" value="F:oxidoreductase activity"/>
    <property type="evidence" value="ECO:0007669"/>
    <property type="project" value="UniProtKB-KW"/>
</dbReference>
<dbReference type="FunFam" id="3.40.50.720:FF:000084">
    <property type="entry name" value="Short-chain dehydrogenase reductase"/>
    <property type="match status" value="1"/>
</dbReference>
<accession>A0A9X1IQU0</accession>
<evidence type="ECO:0000256" key="4">
    <source>
        <dbReference type="RuleBase" id="RU000363"/>
    </source>
</evidence>
<evidence type="ECO:0000259" key="5">
    <source>
        <dbReference type="SMART" id="SM00822"/>
    </source>
</evidence>
<feature type="domain" description="Ketoreductase" evidence="5">
    <location>
        <begin position="7"/>
        <end position="187"/>
    </location>
</feature>
<dbReference type="PRINTS" id="PR00080">
    <property type="entry name" value="SDRFAMILY"/>
</dbReference>